<evidence type="ECO:0000313" key="1">
    <source>
        <dbReference type="EMBL" id="OGH67908.1"/>
    </source>
</evidence>
<dbReference type="Pfam" id="PF02452">
    <property type="entry name" value="PemK_toxin"/>
    <property type="match status" value="1"/>
</dbReference>
<dbReference type="SUPFAM" id="SSF50118">
    <property type="entry name" value="Cell growth inhibitor/plasmid maintenance toxic component"/>
    <property type="match status" value="1"/>
</dbReference>
<dbReference type="EMBL" id="MFQD01000031">
    <property type="protein sequence ID" value="OGH67908.1"/>
    <property type="molecule type" value="Genomic_DNA"/>
</dbReference>
<proteinExistence type="predicted"/>
<dbReference type="Gene3D" id="2.30.30.110">
    <property type="match status" value="1"/>
</dbReference>
<dbReference type="InterPro" id="IPR003477">
    <property type="entry name" value="PemK-like"/>
</dbReference>
<organism evidence="1 2">
    <name type="scientific">Candidatus Magasanikbacteria bacterium RIFCSPHIGHO2_02_FULL_50_9b</name>
    <dbReference type="NCBI Taxonomy" id="1798682"/>
    <lineage>
        <taxon>Bacteria</taxon>
        <taxon>Candidatus Magasanikiibacteriota</taxon>
    </lineage>
</organism>
<name>A0A1F6M8K8_9BACT</name>
<accession>A0A1F6M8K8</accession>
<dbReference type="Proteomes" id="UP000176532">
    <property type="component" value="Unassembled WGS sequence"/>
</dbReference>
<evidence type="ECO:0000313" key="2">
    <source>
        <dbReference type="Proteomes" id="UP000176532"/>
    </source>
</evidence>
<dbReference type="GO" id="GO:0003677">
    <property type="term" value="F:DNA binding"/>
    <property type="evidence" value="ECO:0007669"/>
    <property type="project" value="InterPro"/>
</dbReference>
<dbReference type="InterPro" id="IPR011067">
    <property type="entry name" value="Plasmid_toxin/cell-grow_inhib"/>
</dbReference>
<comment type="caution">
    <text evidence="1">The sequence shown here is derived from an EMBL/GenBank/DDBJ whole genome shotgun (WGS) entry which is preliminary data.</text>
</comment>
<protein>
    <submittedName>
        <fullName evidence="1">Uncharacterized protein</fullName>
    </submittedName>
</protein>
<dbReference type="AlphaFoldDB" id="A0A1F6M8K8"/>
<gene>
    <name evidence="1" type="ORF">A3C15_01760</name>
</gene>
<sequence length="127" mass="14977">MEGKQFVKWFAVKQRIHETALTLYCQDRDIWVCSIGENVGREQNGKREMFQRPVLVLKRFGNGTFLGIPMTSKFSLHRTVLQISGGSFLLLSQMRLWDGRRLIRKVRRMAQREFEYIKSEVIALIKK</sequence>
<reference evidence="1 2" key="1">
    <citation type="journal article" date="2016" name="Nat. Commun.">
        <title>Thousands of microbial genomes shed light on interconnected biogeochemical processes in an aquifer system.</title>
        <authorList>
            <person name="Anantharaman K."/>
            <person name="Brown C.T."/>
            <person name="Hug L.A."/>
            <person name="Sharon I."/>
            <person name="Castelle C.J."/>
            <person name="Probst A.J."/>
            <person name="Thomas B.C."/>
            <person name="Singh A."/>
            <person name="Wilkins M.J."/>
            <person name="Karaoz U."/>
            <person name="Brodie E.L."/>
            <person name="Williams K.H."/>
            <person name="Hubbard S.S."/>
            <person name="Banfield J.F."/>
        </authorList>
    </citation>
    <scope>NUCLEOTIDE SEQUENCE [LARGE SCALE GENOMIC DNA]</scope>
</reference>
<dbReference type="STRING" id="1798682.A3C15_01760"/>